<evidence type="ECO:0000256" key="1">
    <source>
        <dbReference type="SAM" id="MobiDB-lite"/>
    </source>
</evidence>
<dbReference type="EMBL" id="BKCJ010007677">
    <property type="protein sequence ID" value="GEU78457.1"/>
    <property type="molecule type" value="Genomic_DNA"/>
</dbReference>
<accession>A0A6L2MYZ1</accession>
<feature type="compositionally biased region" description="Basic and acidic residues" evidence="1">
    <location>
        <begin position="342"/>
        <end position="359"/>
    </location>
</feature>
<sequence length="483" mass="54619">MHKAFPLPVTEFPLPEKKDATARRKEKPLPRRSHCYQYTTDTTTITTTSGETGTKSRRIITLTAEEMQKKKNDVKARTTLLLSLPDEHQLRFSKYKTARELWAVILKTFGGNEATKKTKKNLLKQQYGNIRAEGSKTLEQAFSRLQVIIGQLQFMDVEVEQDDLNQKFLTSLAPEWLMHTIVWRNRSYLDTISLDDLYNHLKVYESEVQKKTKPNSQNMAFISSAKHNSRNEDGNTACVPTASTNVPTASSGVATICQDTACAYIACQSSGSQIKFEDINQIDEDDMEEMDIEWNMALLSMRADKPSPTIESTSEEDQNKNPSVSENVASPITPKPFIKFVKPKDSQSESKTDKKETPKKPPVKYAKQYRKSNKKPNVRGNQRNWNNLKSHQLVRSPYRAPWVPSVNRNYPPINRKFSTSIRNFPTANRKFSTTSRKLPTGSTKSPTADMGMKGKAVKPSACWADPRTKLMTKAIGIVVSLGT</sequence>
<feature type="compositionally biased region" description="Polar residues" evidence="1">
    <location>
        <begin position="431"/>
        <end position="446"/>
    </location>
</feature>
<dbReference type="AlphaFoldDB" id="A0A6L2MYZ1"/>
<feature type="compositionally biased region" description="Polar residues" evidence="1">
    <location>
        <begin position="379"/>
        <end position="388"/>
    </location>
</feature>
<feature type="compositionally biased region" description="Basic residues" evidence="1">
    <location>
        <begin position="367"/>
        <end position="377"/>
    </location>
</feature>
<feature type="region of interest" description="Disordered" evidence="1">
    <location>
        <begin position="431"/>
        <end position="453"/>
    </location>
</feature>
<gene>
    <name evidence="2" type="ORF">Tci_050435</name>
</gene>
<reference evidence="2" key="1">
    <citation type="journal article" date="2019" name="Sci. Rep.">
        <title>Draft genome of Tanacetum cinerariifolium, the natural source of mosquito coil.</title>
        <authorList>
            <person name="Yamashiro T."/>
            <person name="Shiraishi A."/>
            <person name="Satake H."/>
            <person name="Nakayama K."/>
        </authorList>
    </citation>
    <scope>NUCLEOTIDE SEQUENCE</scope>
</reference>
<name>A0A6L2MYZ1_TANCI</name>
<proteinExistence type="predicted"/>
<comment type="caution">
    <text evidence="2">The sequence shown here is derived from an EMBL/GenBank/DDBJ whole genome shotgun (WGS) entry which is preliminary data.</text>
</comment>
<organism evidence="2">
    <name type="scientific">Tanacetum cinerariifolium</name>
    <name type="common">Dalmatian daisy</name>
    <name type="synonym">Chrysanthemum cinerariifolium</name>
    <dbReference type="NCBI Taxonomy" id="118510"/>
    <lineage>
        <taxon>Eukaryota</taxon>
        <taxon>Viridiplantae</taxon>
        <taxon>Streptophyta</taxon>
        <taxon>Embryophyta</taxon>
        <taxon>Tracheophyta</taxon>
        <taxon>Spermatophyta</taxon>
        <taxon>Magnoliopsida</taxon>
        <taxon>eudicotyledons</taxon>
        <taxon>Gunneridae</taxon>
        <taxon>Pentapetalae</taxon>
        <taxon>asterids</taxon>
        <taxon>campanulids</taxon>
        <taxon>Asterales</taxon>
        <taxon>Asteraceae</taxon>
        <taxon>Asteroideae</taxon>
        <taxon>Anthemideae</taxon>
        <taxon>Anthemidinae</taxon>
        <taxon>Tanacetum</taxon>
    </lineage>
</organism>
<protein>
    <submittedName>
        <fullName evidence="2">Uncharacterized protein</fullName>
    </submittedName>
</protein>
<feature type="region of interest" description="Disordered" evidence="1">
    <location>
        <begin position="304"/>
        <end position="388"/>
    </location>
</feature>
<feature type="compositionally biased region" description="Polar residues" evidence="1">
    <location>
        <begin position="320"/>
        <end position="330"/>
    </location>
</feature>
<evidence type="ECO:0000313" key="2">
    <source>
        <dbReference type="EMBL" id="GEU78457.1"/>
    </source>
</evidence>
<dbReference type="Pfam" id="PF14223">
    <property type="entry name" value="Retrotran_gag_2"/>
    <property type="match status" value="1"/>
</dbReference>